<dbReference type="EMBL" id="FN649760">
    <property type="protein sequence ID" value="CBJ33685.1"/>
    <property type="molecule type" value="Genomic_DNA"/>
</dbReference>
<keyword evidence="1" id="KW-0472">Membrane</keyword>
<organism evidence="2 3">
    <name type="scientific">Ectocarpus siliculosus</name>
    <name type="common">Brown alga</name>
    <name type="synonym">Conferva siliculosa</name>
    <dbReference type="NCBI Taxonomy" id="2880"/>
    <lineage>
        <taxon>Eukaryota</taxon>
        <taxon>Sar</taxon>
        <taxon>Stramenopiles</taxon>
        <taxon>Ochrophyta</taxon>
        <taxon>PX clade</taxon>
        <taxon>Phaeophyceae</taxon>
        <taxon>Ectocarpales</taxon>
        <taxon>Ectocarpaceae</taxon>
        <taxon>Ectocarpus</taxon>
    </lineage>
</organism>
<keyword evidence="1" id="KW-1133">Transmembrane helix</keyword>
<proteinExistence type="predicted"/>
<keyword evidence="3" id="KW-1185">Reference proteome</keyword>
<reference evidence="2 3" key="1">
    <citation type="journal article" date="2010" name="Nature">
        <title>The Ectocarpus genome and the independent evolution of multicellularity in brown algae.</title>
        <authorList>
            <person name="Cock J.M."/>
            <person name="Sterck L."/>
            <person name="Rouze P."/>
            <person name="Scornet D."/>
            <person name="Allen A.E."/>
            <person name="Amoutzias G."/>
            <person name="Anthouard V."/>
            <person name="Artiguenave F."/>
            <person name="Aury J.M."/>
            <person name="Badger J.H."/>
            <person name="Beszteri B."/>
            <person name="Billiau K."/>
            <person name="Bonnet E."/>
            <person name="Bothwell J.H."/>
            <person name="Bowler C."/>
            <person name="Boyen C."/>
            <person name="Brownlee C."/>
            <person name="Carrano C.J."/>
            <person name="Charrier B."/>
            <person name="Cho G.Y."/>
            <person name="Coelho S.M."/>
            <person name="Collen J."/>
            <person name="Corre E."/>
            <person name="Da Silva C."/>
            <person name="Delage L."/>
            <person name="Delaroque N."/>
            <person name="Dittami S.M."/>
            <person name="Doulbeau S."/>
            <person name="Elias M."/>
            <person name="Farnham G."/>
            <person name="Gachon C.M."/>
            <person name="Gschloessl B."/>
            <person name="Heesch S."/>
            <person name="Jabbari K."/>
            <person name="Jubin C."/>
            <person name="Kawai H."/>
            <person name="Kimura K."/>
            <person name="Kloareg B."/>
            <person name="Kupper F.C."/>
            <person name="Lang D."/>
            <person name="Le Bail A."/>
            <person name="Leblanc C."/>
            <person name="Lerouge P."/>
            <person name="Lohr M."/>
            <person name="Lopez P.J."/>
            <person name="Martens C."/>
            <person name="Maumus F."/>
            <person name="Michel G."/>
            <person name="Miranda-Saavedra D."/>
            <person name="Morales J."/>
            <person name="Moreau H."/>
            <person name="Motomura T."/>
            <person name="Nagasato C."/>
            <person name="Napoli C.A."/>
            <person name="Nelson D.R."/>
            <person name="Nyvall-Collen P."/>
            <person name="Peters A.F."/>
            <person name="Pommier C."/>
            <person name="Potin P."/>
            <person name="Poulain J."/>
            <person name="Quesneville H."/>
            <person name="Read B."/>
            <person name="Rensing S.A."/>
            <person name="Ritter A."/>
            <person name="Rousvoal S."/>
            <person name="Samanta M."/>
            <person name="Samson G."/>
            <person name="Schroeder D.C."/>
            <person name="Segurens B."/>
            <person name="Strittmatter M."/>
            <person name="Tonon T."/>
            <person name="Tregear J.W."/>
            <person name="Valentin K."/>
            <person name="von Dassow P."/>
            <person name="Yamagishi T."/>
            <person name="Van de Peer Y."/>
            <person name="Wincker P."/>
        </authorList>
    </citation>
    <scope>NUCLEOTIDE SEQUENCE [LARGE SCALE GENOMIC DNA]</scope>
    <source>
        <strain evidence="3">Ec32 / CCAP1310/4</strain>
    </source>
</reference>
<dbReference type="InParanoid" id="D7G4D9"/>
<feature type="transmembrane region" description="Helical" evidence="1">
    <location>
        <begin position="353"/>
        <end position="373"/>
    </location>
</feature>
<keyword evidence="1" id="KW-0812">Transmembrane</keyword>
<sequence length="463" mass="49886">MVVWTTTSLSVGEANALITAVSMVVCYSMSLMLASVSLEIRRFMIVRGKQDAIIQDEDFKSMWDVFKSSKTRRWTTLAVLPVLLGGAASMVIDFTTSGVSASIGHTEGAEVPVLGLVGSDVRHEYKVNPVGTGSEQGVYVFGNKYDTPETVDITFCVEVSEIEGDAFAISECREGLIVDKSVKSFYVKSVITGVIVDLQECSVLYVSIPLGNQGVGIVERDFTFEDTDGTEVAAAATCSSITESIIESCVWESGGILYFGDWNIEGAGECGEVEFPPFMSILAIDYGERVEQGNDTAALLAAMTAEIFAGTGLLTSRQQLVDVLGAIVRLESMAWDVQTAYDPLNVVEIGISAWVPVVLLLALVLPAMAWGFVKWHIRGKYFFLPVSPAEWSACAARELSELGKDGSRSSGTAKPLDEHYSKVYAFGSVVGTDEEGEGSQQRLGWINRNAVAQAATGKLSPFR</sequence>
<gene>
    <name evidence="2" type="ORF">Esi_0555_0002</name>
</gene>
<evidence type="ECO:0000313" key="2">
    <source>
        <dbReference type="EMBL" id="CBJ33685.1"/>
    </source>
</evidence>
<feature type="transmembrane region" description="Helical" evidence="1">
    <location>
        <begin position="74"/>
        <end position="92"/>
    </location>
</feature>
<protein>
    <submittedName>
        <fullName evidence="2">Uncharacterized protein</fullName>
    </submittedName>
</protein>
<feature type="transmembrane region" description="Helical" evidence="1">
    <location>
        <begin position="16"/>
        <end position="38"/>
    </location>
</feature>
<dbReference type="AlphaFoldDB" id="D7G4D9"/>
<name>D7G4D9_ECTSI</name>
<accession>D7G4D9</accession>
<dbReference type="Proteomes" id="UP000002630">
    <property type="component" value="Unassembled WGS sequence"/>
</dbReference>
<evidence type="ECO:0000313" key="3">
    <source>
        <dbReference type="Proteomes" id="UP000002630"/>
    </source>
</evidence>
<evidence type="ECO:0000256" key="1">
    <source>
        <dbReference type="SAM" id="Phobius"/>
    </source>
</evidence>